<dbReference type="EMBL" id="JAKNCJ010000002">
    <property type="protein sequence ID" value="MCL6422908.1"/>
    <property type="molecule type" value="Genomic_DNA"/>
</dbReference>
<name>A0ABT0QZ18_9MICO</name>
<feature type="region of interest" description="Disordered" evidence="1">
    <location>
        <begin position="1"/>
        <end position="44"/>
    </location>
</feature>
<feature type="compositionally biased region" description="Low complexity" evidence="1">
    <location>
        <begin position="1"/>
        <end position="33"/>
    </location>
</feature>
<dbReference type="Proteomes" id="UP001203761">
    <property type="component" value="Unassembled WGS sequence"/>
</dbReference>
<dbReference type="RefSeq" id="WP_249737017.1">
    <property type="nucleotide sequence ID" value="NZ_JAKNCJ010000002.1"/>
</dbReference>
<keyword evidence="2" id="KW-0472">Membrane</keyword>
<feature type="transmembrane region" description="Helical" evidence="2">
    <location>
        <begin position="62"/>
        <end position="82"/>
    </location>
</feature>
<comment type="caution">
    <text evidence="3">The sequence shown here is derived from an EMBL/GenBank/DDBJ whole genome shotgun (WGS) entry which is preliminary data.</text>
</comment>
<reference evidence="3" key="1">
    <citation type="submission" date="2022-02" db="EMBL/GenBank/DDBJ databases">
        <authorList>
            <person name="Lee M."/>
            <person name="Kim S.-J."/>
            <person name="Jung M.-Y."/>
        </authorList>
    </citation>
    <scope>NUCLEOTIDE SEQUENCE</scope>
    <source>
        <strain evidence="3">JHP9</strain>
    </source>
</reference>
<evidence type="ECO:0000313" key="3">
    <source>
        <dbReference type="EMBL" id="MCL6422908.1"/>
    </source>
</evidence>
<accession>A0ABT0QZ18</accession>
<organism evidence="3 4">
    <name type="scientific">Brachybacterium equifaecis</name>
    <dbReference type="NCBI Taxonomy" id="2910770"/>
    <lineage>
        <taxon>Bacteria</taxon>
        <taxon>Bacillati</taxon>
        <taxon>Actinomycetota</taxon>
        <taxon>Actinomycetes</taxon>
        <taxon>Micrococcales</taxon>
        <taxon>Dermabacteraceae</taxon>
        <taxon>Brachybacterium</taxon>
    </lineage>
</organism>
<keyword evidence="4" id="KW-1185">Reference proteome</keyword>
<evidence type="ECO:0000256" key="1">
    <source>
        <dbReference type="SAM" id="MobiDB-lite"/>
    </source>
</evidence>
<keyword evidence="2" id="KW-0812">Transmembrane</keyword>
<evidence type="ECO:0000256" key="2">
    <source>
        <dbReference type="SAM" id="Phobius"/>
    </source>
</evidence>
<gene>
    <name evidence="3" type="ORF">Bequi_05820</name>
</gene>
<feature type="transmembrane region" description="Helical" evidence="2">
    <location>
        <begin position="88"/>
        <end position="114"/>
    </location>
</feature>
<evidence type="ECO:0000313" key="4">
    <source>
        <dbReference type="Proteomes" id="UP001203761"/>
    </source>
</evidence>
<sequence length="129" mass="12964">MTPETAPDSTPAAADPAAADPVAADPAAADVPAGTEAKADGADAARPQTTALYARRSRTPALGLWVLIAIAVGALIGVIAALATQTFWIAGIAYFAAIGALFIGMPLAAIAALVDARRNRSAPTRSSRR</sequence>
<proteinExistence type="predicted"/>
<keyword evidence="2" id="KW-1133">Transmembrane helix</keyword>
<protein>
    <submittedName>
        <fullName evidence="3">Uncharacterized protein</fullName>
    </submittedName>
</protein>